<feature type="domain" description="YobI-like P-loop NTPase" evidence="4">
    <location>
        <begin position="43"/>
        <end position="455"/>
    </location>
</feature>
<name>A0ABQ6VPH3_9BACT</name>
<keyword evidence="1" id="KW-0175">Coiled coil</keyword>
<dbReference type="RefSeq" id="WP_152187733.1">
    <property type="nucleotide sequence ID" value="NZ_WFKJ01000003.1"/>
</dbReference>
<evidence type="ECO:0000256" key="1">
    <source>
        <dbReference type="SAM" id="Coils"/>
    </source>
</evidence>
<protein>
    <recommendedName>
        <fullName evidence="4">YobI-like P-loop NTPase domain-containing protein</fullName>
    </recommendedName>
</protein>
<dbReference type="InterPro" id="IPR027417">
    <property type="entry name" value="P-loop_NTPase"/>
</dbReference>
<dbReference type="Pfam" id="PF20693">
    <property type="entry name" value="YobI-ATPase"/>
    <property type="match status" value="1"/>
</dbReference>
<gene>
    <name evidence="5" type="ORF">GBG18_01505</name>
</gene>
<dbReference type="SUPFAM" id="SSF52540">
    <property type="entry name" value="P-loop containing nucleoside triphosphate hydrolases"/>
    <property type="match status" value="1"/>
</dbReference>
<comment type="caution">
    <text evidence="5">The sequence shown here is derived from an EMBL/GenBank/DDBJ whole genome shotgun (WGS) entry which is preliminary data.</text>
</comment>
<keyword evidence="3" id="KW-0472">Membrane</keyword>
<evidence type="ECO:0000259" key="4">
    <source>
        <dbReference type="Pfam" id="PF20693"/>
    </source>
</evidence>
<evidence type="ECO:0000313" key="5">
    <source>
        <dbReference type="EMBL" id="KAB7892559.1"/>
    </source>
</evidence>
<keyword evidence="3" id="KW-0812">Transmembrane</keyword>
<feature type="transmembrane region" description="Helical" evidence="3">
    <location>
        <begin position="207"/>
        <end position="229"/>
    </location>
</feature>
<dbReference type="Proteomes" id="UP000461010">
    <property type="component" value="Unassembled WGS sequence"/>
</dbReference>
<keyword evidence="6" id="KW-1185">Reference proteome</keyword>
<evidence type="ECO:0000256" key="2">
    <source>
        <dbReference type="SAM" id="MobiDB-lite"/>
    </source>
</evidence>
<sequence length="1488" mass="177479">MIKNIVINKLKQLLFYFENKEKKEQLKVYNSLIPRDDIKNKVYFNSLYKVLNTKGVNNIALSGSYGSGKSTIIKSFEKENNWRSDYKFLNISLATFKSKEKKSNDDEKKIPDDKQIPKKNNTKDDENDLLNVDIKEIEKGILQQMFYKVDYDDIPNSRFKRILTIKYMKIKTLGVFLWLLTTVKLFKSDEFKKIFSFVDIKEFENEFYLNEVCTIIFVVGMLYFIFSLMKLSPRIKLQKLSLQSPEINLVDESSKHSIMNKHLDEIIYFFESTKYNIVVIEDLDRFENPEIFIKLREINELLNKSKQINKEREIKFIYAIRDNIFEDKERTKFFDSFIPVIPVINSSNSYTKIKDLISEVGINVFNDEELKKEENKSKVYLSKRFIQDISIFIHDMRLLQNIFNEFIIYKNLLCNSDDKNKKINLNYDKLFAMSIYKNYNPSDFAELLEDNGLVYKVFNKDDLKVRLKEVIDKTEQEITDCKKDIKDYEKRVKTEMQLDVKELRAVYVQQFFKCIDNNNYGISYIYDNENGKIYLNESLEDDSFNKFKELSNIKYYNYNQGLVNSRKSFKDLEKEVNPERSYNQRINIIENKYKDEIEACKVKISELKETINNINQNTLQKLVLKYNEKLVLGEKLYNDKVLSYLIRYGYLDETYHNYISFYYEGGKSINDINFIENLKSIKPALSYSLKLKEIEEVIEYLNEEEFKKESILNFDLCAELLSKKTDLNKRYLDIKLEFIIDEFRFDFIDSFIEYLNTKSDTNLVKEFLNKVCDINTSFWKIINDKLDEKKKEQYFIYLVNNIEFQKIINLNIDNSLTTYLNERKELSNILEGLTIEISIFHELLKSLNIKFSELKDISKNKHSGTFNTIGVFCLYKINMFWMQNLLDVSEDAFYEQNYTLIKKRSPNVLSTYIFKNINEYVQNVYSHIHNANEDEKAVLHLLGNEQITYESIQIFLNANSTLISDLKQVHCNYWSLLTEKKRITPNISNLNLLFIEKDYIKREAFIKFLKANDNVEKIFFQHYPKGFTKLVQFLINSNDIEFKEFKQIIDNSLEEFSCKDLGDISDERLDYIIRHKINVNSENYSYLIDERTQKQTLLLLEQDTENIYSNIKDFEIADDYIYQIVKNIKYKKEDRFEIVNNYCSDKFPKDKEFLEVVMDLINVNILDSNIEVLRLIFKNEDIELNKRLELLIRYLHLEYSKNEKKENFGEQITETLNNLMFFNDMTVKEILKDKIFDNAVLVDFINMVLEPTYFGDIDDFEDNLYEVIKHNPYNINTDALIPLLQSDISLSKKVTLLLKYLDSFFIKRKEEEKVLTSELIINEISVTLDINDITLIKELIKFEEMNNYEVELINHYVDETYLKNDDSFTKNIAEKIKNNISRIEYEKYLLVMESSIVKSKKIELFLLYKFTNRDELYEVLNAIDNHSFKNINNLNKKRYINIKNSPEYLRILEKLESIQYISTVTNKEKSMLKCNFSKSEKTIIDRYL</sequence>
<organism evidence="5 6">
    <name type="scientific">Poseidonibacter ostreae</name>
    <dbReference type="NCBI Taxonomy" id="2654171"/>
    <lineage>
        <taxon>Bacteria</taxon>
        <taxon>Pseudomonadati</taxon>
        <taxon>Campylobacterota</taxon>
        <taxon>Epsilonproteobacteria</taxon>
        <taxon>Campylobacterales</taxon>
        <taxon>Arcobacteraceae</taxon>
        <taxon>Poseidonibacter</taxon>
    </lineage>
</organism>
<feature type="region of interest" description="Disordered" evidence="2">
    <location>
        <begin position="103"/>
        <end position="124"/>
    </location>
</feature>
<dbReference type="EMBL" id="WFKJ01000003">
    <property type="protein sequence ID" value="KAB7892559.1"/>
    <property type="molecule type" value="Genomic_DNA"/>
</dbReference>
<dbReference type="InterPro" id="IPR048428">
    <property type="entry name" value="YobI-NTPase"/>
</dbReference>
<evidence type="ECO:0000313" key="6">
    <source>
        <dbReference type="Proteomes" id="UP000461010"/>
    </source>
</evidence>
<reference evidence="5 6" key="1">
    <citation type="submission" date="2019-10" db="EMBL/GenBank/DDBJ databases">
        <title>Poseidonibacter ostreae sp. nov., isolated from the gut of the Ostrea denselamellosa.</title>
        <authorList>
            <person name="Choi A."/>
        </authorList>
    </citation>
    <scope>NUCLEOTIDE SEQUENCE [LARGE SCALE GENOMIC DNA]</scope>
    <source>
        <strain evidence="5 6">SJOD-M-5</strain>
    </source>
</reference>
<feature type="coiled-coil region" evidence="1">
    <location>
        <begin position="464"/>
        <end position="491"/>
    </location>
</feature>
<accession>A0ABQ6VPH3</accession>
<feature type="coiled-coil region" evidence="1">
    <location>
        <begin position="590"/>
        <end position="617"/>
    </location>
</feature>
<evidence type="ECO:0000256" key="3">
    <source>
        <dbReference type="SAM" id="Phobius"/>
    </source>
</evidence>
<keyword evidence="3" id="KW-1133">Transmembrane helix</keyword>
<proteinExistence type="predicted"/>